<dbReference type="EMBL" id="BMWS01000022">
    <property type="protein sequence ID" value="GGX26705.1"/>
    <property type="molecule type" value="Genomic_DNA"/>
</dbReference>
<dbReference type="Proteomes" id="UP000601108">
    <property type="component" value="Unassembled WGS sequence"/>
</dbReference>
<gene>
    <name evidence="2" type="primary">fjo30</name>
    <name evidence="2" type="ORF">GCM10007384_29820</name>
</gene>
<dbReference type="PANTHER" id="PTHR13847">
    <property type="entry name" value="SARCOSINE DEHYDROGENASE-RELATED"/>
    <property type="match status" value="1"/>
</dbReference>
<dbReference type="SUPFAM" id="SSF51971">
    <property type="entry name" value="Nucleotide-binding domain"/>
    <property type="match status" value="1"/>
</dbReference>
<evidence type="ECO:0000313" key="3">
    <source>
        <dbReference type="Proteomes" id="UP000601108"/>
    </source>
</evidence>
<dbReference type="Pfam" id="PF01266">
    <property type="entry name" value="DAO"/>
    <property type="match status" value="1"/>
</dbReference>
<feature type="domain" description="FAD dependent oxidoreductase" evidence="1">
    <location>
        <begin position="4"/>
        <end position="326"/>
    </location>
</feature>
<evidence type="ECO:0000259" key="1">
    <source>
        <dbReference type="Pfam" id="PF01266"/>
    </source>
</evidence>
<dbReference type="InterPro" id="IPR036188">
    <property type="entry name" value="FAD/NAD-bd_sf"/>
</dbReference>
<name>A0A918N505_9FLAO</name>
<dbReference type="RefSeq" id="WP_027413094.1">
    <property type="nucleotide sequence ID" value="NZ_BMWS01000022.1"/>
</dbReference>
<evidence type="ECO:0000313" key="2">
    <source>
        <dbReference type="EMBL" id="GGX26705.1"/>
    </source>
</evidence>
<dbReference type="Gene3D" id="3.50.50.60">
    <property type="entry name" value="FAD/NAD(P)-binding domain"/>
    <property type="match status" value="1"/>
</dbReference>
<proteinExistence type="predicted"/>
<keyword evidence="3" id="KW-1185">Reference proteome</keyword>
<comment type="caution">
    <text evidence="2">The sequence shown here is derived from an EMBL/GenBank/DDBJ whole genome shotgun (WGS) entry which is preliminary data.</text>
</comment>
<sequence>MNVDYIIVGFGLSGLSFVEQLEKNGKSFMVYEDSSQTSSRVAGGIYNPVVLKRFTLAWQASEQLRVAVSFYKDVEDKLCKKLVEDLPVLRRFNSVEEQNNWFESCGNLGLNEFLSSELVRSKNTAIDAPFHYGKVKHTGKIDINNMLFFYSEYLHKNNKIIKDSFDYDKIEVKEGLVCYKNIVSKHIVFTEGFGMKNNPFFNHLPLQGNKGEYIIIKSEALQLKEAIKSSVFIIPLGQDMYKVGATYNNEDKTSGKTLHAKEELQKKLERFLKVPYSVVDQVAGIRPTVKDRKPLIGTHTDYQNIHILNGLGSRGILIGPTVAKKLYDHIENGVLLDKDIDIKRFNILG</sequence>
<dbReference type="Gene3D" id="3.30.9.10">
    <property type="entry name" value="D-Amino Acid Oxidase, subunit A, domain 2"/>
    <property type="match status" value="1"/>
</dbReference>
<dbReference type="InterPro" id="IPR006076">
    <property type="entry name" value="FAD-dep_OxRdtase"/>
</dbReference>
<organism evidence="2 3">
    <name type="scientific">Aquimarina muelleri</name>
    <dbReference type="NCBI Taxonomy" id="279356"/>
    <lineage>
        <taxon>Bacteria</taxon>
        <taxon>Pseudomonadati</taxon>
        <taxon>Bacteroidota</taxon>
        <taxon>Flavobacteriia</taxon>
        <taxon>Flavobacteriales</taxon>
        <taxon>Flavobacteriaceae</taxon>
        <taxon>Aquimarina</taxon>
    </lineage>
</organism>
<dbReference type="GO" id="GO:0005737">
    <property type="term" value="C:cytoplasm"/>
    <property type="evidence" value="ECO:0007669"/>
    <property type="project" value="TreeGrafter"/>
</dbReference>
<protein>
    <submittedName>
        <fullName evidence="2">FAD-dependent oxidoreductase</fullName>
    </submittedName>
</protein>
<dbReference type="AlphaFoldDB" id="A0A918N505"/>
<reference evidence="2 3" key="1">
    <citation type="journal article" date="2014" name="Int. J. Syst. Evol. Microbiol.">
        <title>Complete genome sequence of Corynebacterium casei LMG S-19264T (=DSM 44701T), isolated from a smear-ripened cheese.</title>
        <authorList>
            <consortium name="US DOE Joint Genome Institute (JGI-PGF)"/>
            <person name="Walter F."/>
            <person name="Albersmeier A."/>
            <person name="Kalinowski J."/>
            <person name="Ruckert C."/>
        </authorList>
    </citation>
    <scope>NUCLEOTIDE SEQUENCE [LARGE SCALE GENOMIC DNA]</scope>
    <source>
        <strain evidence="2 3">KCTC 12285</strain>
    </source>
</reference>
<accession>A0A918N505</accession>